<protein>
    <recommendedName>
        <fullName evidence="3">Transposase</fullName>
    </recommendedName>
</protein>
<organism evidence="1 2">
    <name type="scientific">Paraburkholderia sabiae</name>
    <dbReference type="NCBI Taxonomy" id="273251"/>
    <lineage>
        <taxon>Bacteria</taxon>
        <taxon>Pseudomonadati</taxon>
        <taxon>Pseudomonadota</taxon>
        <taxon>Betaproteobacteria</taxon>
        <taxon>Burkholderiales</taxon>
        <taxon>Burkholderiaceae</taxon>
        <taxon>Paraburkholderia</taxon>
    </lineage>
</organism>
<dbReference type="RefSeq" id="WP_201662626.1">
    <property type="nucleotide sequence ID" value="NZ_CAJHCS010000074.1"/>
</dbReference>
<gene>
    <name evidence="1" type="ORF">V4C55_43375</name>
</gene>
<dbReference type="EMBL" id="JAZHGC010000099">
    <property type="protein sequence ID" value="MEM5292482.1"/>
    <property type="molecule type" value="Genomic_DNA"/>
</dbReference>
<evidence type="ECO:0000313" key="2">
    <source>
        <dbReference type="Proteomes" id="UP001494588"/>
    </source>
</evidence>
<reference evidence="1 2" key="1">
    <citation type="submission" date="2024-01" db="EMBL/GenBank/DDBJ databases">
        <title>The diversity of rhizobia nodulating Mimosa spp. in eleven states of Brazil covering several biomes is determined by host plant, location, and edaphic factors.</title>
        <authorList>
            <person name="Rouws L."/>
            <person name="Barauna A."/>
            <person name="Beukes C."/>
            <person name="De Faria S.M."/>
            <person name="Gross E."/>
            <person name="Dos Reis Junior F.B."/>
            <person name="Simon M."/>
            <person name="Maluk M."/>
            <person name="Odee D.W."/>
            <person name="Kenicer G."/>
            <person name="Young J.P.W."/>
            <person name="Reis V.M."/>
            <person name="Zilli J."/>
            <person name="James E.K."/>
        </authorList>
    </citation>
    <scope>NUCLEOTIDE SEQUENCE [LARGE SCALE GENOMIC DNA]</scope>
    <source>
        <strain evidence="1 2">JPY77</strain>
    </source>
</reference>
<accession>A0ABU9QSK4</accession>
<keyword evidence="2" id="KW-1185">Reference proteome</keyword>
<comment type="caution">
    <text evidence="1">The sequence shown here is derived from an EMBL/GenBank/DDBJ whole genome shotgun (WGS) entry which is preliminary data.</text>
</comment>
<dbReference type="Proteomes" id="UP001494588">
    <property type="component" value="Unassembled WGS sequence"/>
</dbReference>
<evidence type="ECO:0000313" key="1">
    <source>
        <dbReference type="EMBL" id="MEM5292482.1"/>
    </source>
</evidence>
<name>A0ABU9QSK4_9BURK</name>
<sequence length="159" mass="17992">MPRYKQQFKEQIANRLLATSNNEALETVSMETGVPVHTLEMWRAQAIATSAAARGWTPQLMLEAVSRTMQTRDVENRNEWLRSKNVSFLEFTLWSIAAQDGLRAFGRVKRGEANAARLRIKVLERDLRKKDKAMADAATLFLDGYGDTDSDTDSIMLPT</sequence>
<evidence type="ECO:0008006" key="3">
    <source>
        <dbReference type="Google" id="ProtNLM"/>
    </source>
</evidence>
<proteinExistence type="predicted"/>